<dbReference type="Gene3D" id="3.40.50.2300">
    <property type="match status" value="1"/>
</dbReference>
<dbReference type="RefSeq" id="WP_306209658.1">
    <property type="nucleotide sequence ID" value="NZ_CP132353.1"/>
</dbReference>
<feature type="modified residue" description="4-aspartylphosphate" evidence="2">
    <location>
        <position position="56"/>
    </location>
</feature>
<dbReference type="PANTHER" id="PTHR44591">
    <property type="entry name" value="STRESS RESPONSE REGULATOR PROTEIN 1"/>
    <property type="match status" value="1"/>
</dbReference>
<protein>
    <submittedName>
        <fullName evidence="4">Response regulator</fullName>
    </submittedName>
</protein>
<dbReference type="AlphaFoldDB" id="A0AA50HQK7"/>
<keyword evidence="5" id="KW-1185">Reference proteome</keyword>
<dbReference type="InterPro" id="IPR050595">
    <property type="entry name" value="Bact_response_regulator"/>
</dbReference>
<dbReference type="InterPro" id="IPR001789">
    <property type="entry name" value="Sig_transdc_resp-reg_receiver"/>
</dbReference>
<accession>A0AA50HQK7</accession>
<dbReference type="PANTHER" id="PTHR44591:SF25">
    <property type="entry name" value="CHEMOTAXIS TWO-COMPONENT RESPONSE REGULATOR"/>
    <property type="match status" value="1"/>
</dbReference>
<sequence length="128" mass="14140">MKPPQCIVIVDDERSVRSGLSNLLQSEGYATLVFDSAEALLAEDRLLAGAAFFIIDINLKGMSGFELFIELTRRKANPQVILISGQGDESMLWYAISLGALAFLRKPIDIDTLFGHIHNEFSSRDTPP</sequence>
<gene>
    <name evidence="4" type="ORF">Q3V30_01105</name>
</gene>
<evidence type="ECO:0000313" key="4">
    <source>
        <dbReference type="EMBL" id="WLS79145.1"/>
    </source>
</evidence>
<evidence type="ECO:0000313" key="5">
    <source>
        <dbReference type="Proteomes" id="UP001228139"/>
    </source>
</evidence>
<reference evidence="4 5" key="1">
    <citation type="submission" date="2023-07" db="EMBL/GenBank/DDBJ databases">
        <title>Pathogenic bacteria of pear tree diseases.</title>
        <authorList>
            <person name="Zhang Z."/>
            <person name="He L."/>
            <person name="Huang R."/>
        </authorList>
    </citation>
    <scope>NUCLEOTIDE SEQUENCE [LARGE SCALE GENOMIC DNA]</scope>
    <source>
        <strain evidence="4 5">DE2</strain>
    </source>
</reference>
<feature type="domain" description="Response regulatory" evidence="3">
    <location>
        <begin position="6"/>
        <end position="121"/>
    </location>
</feature>
<evidence type="ECO:0000256" key="2">
    <source>
        <dbReference type="PROSITE-ProRule" id="PRU00169"/>
    </source>
</evidence>
<evidence type="ECO:0000256" key="1">
    <source>
        <dbReference type="ARBA" id="ARBA00022553"/>
    </source>
</evidence>
<dbReference type="Proteomes" id="UP001228139">
    <property type="component" value="Chromosome"/>
</dbReference>
<evidence type="ECO:0000259" key="3">
    <source>
        <dbReference type="PROSITE" id="PS50110"/>
    </source>
</evidence>
<dbReference type="EMBL" id="CP132353">
    <property type="protein sequence ID" value="WLS79145.1"/>
    <property type="molecule type" value="Genomic_DNA"/>
</dbReference>
<dbReference type="SUPFAM" id="SSF52172">
    <property type="entry name" value="CheY-like"/>
    <property type="match status" value="1"/>
</dbReference>
<name>A0AA50HQK7_9GAMM</name>
<dbReference type="KEGG" id="epi:Q3V30_01105"/>
<proteinExistence type="predicted"/>
<dbReference type="GO" id="GO:0000160">
    <property type="term" value="P:phosphorelay signal transduction system"/>
    <property type="evidence" value="ECO:0007669"/>
    <property type="project" value="InterPro"/>
</dbReference>
<dbReference type="SMART" id="SM00448">
    <property type="entry name" value="REC"/>
    <property type="match status" value="1"/>
</dbReference>
<dbReference type="Pfam" id="PF00072">
    <property type="entry name" value="Response_reg"/>
    <property type="match status" value="1"/>
</dbReference>
<keyword evidence="1 2" id="KW-0597">Phosphoprotein</keyword>
<dbReference type="PROSITE" id="PS50110">
    <property type="entry name" value="RESPONSE_REGULATORY"/>
    <property type="match status" value="1"/>
</dbReference>
<dbReference type="InterPro" id="IPR011006">
    <property type="entry name" value="CheY-like_superfamily"/>
</dbReference>
<organism evidence="4 5">
    <name type="scientific">Erwinia pyri</name>
    <dbReference type="NCBI Taxonomy" id="3062598"/>
    <lineage>
        <taxon>Bacteria</taxon>
        <taxon>Pseudomonadati</taxon>
        <taxon>Pseudomonadota</taxon>
        <taxon>Gammaproteobacteria</taxon>
        <taxon>Enterobacterales</taxon>
        <taxon>Erwiniaceae</taxon>
        <taxon>Erwinia</taxon>
    </lineage>
</organism>